<dbReference type="AlphaFoldDB" id="A0A9X1Z9H6"/>
<keyword evidence="2 4" id="KW-0479">Metal-binding</keyword>
<dbReference type="Proteomes" id="UP001139293">
    <property type="component" value="Unassembled WGS sequence"/>
</dbReference>
<accession>A0A9X1Z9H6</accession>
<dbReference type="PANTHER" id="PTHR34535:SF3">
    <property type="entry name" value="HYDROGENASE MATURATION FACTOR HYPA"/>
    <property type="match status" value="1"/>
</dbReference>
<protein>
    <recommendedName>
        <fullName evidence="4">Hydrogenase maturation factor HypA</fullName>
    </recommendedName>
</protein>
<sequence>MHEYSIVTALIEQCEQLALDNNAHAITRVEIKLGILSGVEPSLLNTAFDTFKLEGICRNADLIMHIQPLVIACNDCGQQTEHKQRNVICSHCQSNNTRVLDGEDMMLMLLELEQNEELQG</sequence>
<comment type="similarity">
    <text evidence="4">Belongs to the HypA/HybF family.</text>
</comment>
<gene>
    <name evidence="4" type="primary">hypA</name>
    <name evidence="5" type="ORF">L2740_02300</name>
</gene>
<evidence type="ECO:0000313" key="5">
    <source>
        <dbReference type="EMBL" id="MCL1137393.1"/>
    </source>
</evidence>
<dbReference type="RefSeq" id="WP_248948399.1">
    <property type="nucleotide sequence ID" value="NZ_JAKILB010000001.1"/>
</dbReference>
<evidence type="ECO:0000256" key="3">
    <source>
        <dbReference type="ARBA" id="ARBA00022833"/>
    </source>
</evidence>
<dbReference type="Gene3D" id="3.30.2320.80">
    <property type="match status" value="1"/>
</dbReference>
<organism evidence="5 6">
    <name type="scientific">Shewanella pneumatophori</name>
    <dbReference type="NCBI Taxonomy" id="314092"/>
    <lineage>
        <taxon>Bacteria</taxon>
        <taxon>Pseudomonadati</taxon>
        <taxon>Pseudomonadota</taxon>
        <taxon>Gammaproteobacteria</taxon>
        <taxon>Alteromonadales</taxon>
        <taxon>Shewanellaceae</taxon>
        <taxon>Shewanella</taxon>
    </lineage>
</organism>
<evidence type="ECO:0000256" key="1">
    <source>
        <dbReference type="ARBA" id="ARBA00022596"/>
    </source>
</evidence>
<feature type="binding site" evidence="4">
    <location>
        <position position="89"/>
    </location>
    <ligand>
        <name>Zn(2+)</name>
        <dbReference type="ChEBI" id="CHEBI:29105"/>
    </ligand>
</feature>
<dbReference type="GO" id="GO:0016151">
    <property type="term" value="F:nickel cation binding"/>
    <property type="evidence" value="ECO:0007669"/>
    <property type="project" value="UniProtKB-UniRule"/>
</dbReference>
<evidence type="ECO:0000256" key="2">
    <source>
        <dbReference type="ARBA" id="ARBA00022723"/>
    </source>
</evidence>
<dbReference type="EMBL" id="JAKILB010000001">
    <property type="protein sequence ID" value="MCL1137393.1"/>
    <property type="molecule type" value="Genomic_DNA"/>
</dbReference>
<feature type="binding site" evidence="4">
    <location>
        <position position="73"/>
    </location>
    <ligand>
        <name>Zn(2+)</name>
        <dbReference type="ChEBI" id="CHEBI:29105"/>
    </ligand>
</feature>
<dbReference type="HAMAP" id="MF_00213">
    <property type="entry name" value="HypA_HybF"/>
    <property type="match status" value="1"/>
</dbReference>
<comment type="function">
    <text evidence="4">Involved in the maturation of [NiFe] hydrogenases. Required for nickel insertion into the metal center of the hydrogenase.</text>
</comment>
<dbReference type="PIRSF" id="PIRSF004761">
    <property type="entry name" value="Hydrgn_mat_HypA"/>
    <property type="match status" value="1"/>
</dbReference>
<evidence type="ECO:0000313" key="6">
    <source>
        <dbReference type="Proteomes" id="UP001139293"/>
    </source>
</evidence>
<evidence type="ECO:0000256" key="4">
    <source>
        <dbReference type="HAMAP-Rule" id="MF_00213"/>
    </source>
</evidence>
<keyword evidence="1 4" id="KW-0533">Nickel</keyword>
<reference evidence="5" key="1">
    <citation type="submission" date="2022-01" db="EMBL/GenBank/DDBJ databases">
        <title>Whole genome-based taxonomy of the Shewanellaceae.</title>
        <authorList>
            <person name="Martin-Rodriguez A.J."/>
        </authorList>
    </citation>
    <scope>NUCLEOTIDE SEQUENCE</scope>
    <source>
        <strain evidence="5">KCTC 23973</strain>
    </source>
</reference>
<keyword evidence="3 4" id="KW-0862">Zinc</keyword>
<feature type="binding site" evidence="4">
    <location>
        <position position="2"/>
    </location>
    <ligand>
        <name>Ni(2+)</name>
        <dbReference type="ChEBI" id="CHEBI:49786"/>
    </ligand>
</feature>
<dbReference type="GO" id="GO:0051604">
    <property type="term" value="P:protein maturation"/>
    <property type="evidence" value="ECO:0007669"/>
    <property type="project" value="InterPro"/>
</dbReference>
<feature type="binding site" evidence="4">
    <location>
        <position position="76"/>
    </location>
    <ligand>
        <name>Zn(2+)</name>
        <dbReference type="ChEBI" id="CHEBI:29105"/>
    </ligand>
</feature>
<proteinExistence type="inferred from homology"/>
<name>A0A9X1Z9H6_9GAMM</name>
<feature type="binding site" evidence="4">
    <location>
        <position position="92"/>
    </location>
    <ligand>
        <name>Zn(2+)</name>
        <dbReference type="ChEBI" id="CHEBI:29105"/>
    </ligand>
</feature>
<dbReference type="GO" id="GO:0008270">
    <property type="term" value="F:zinc ion binding"/>
    <property type="evidence" value="ECO:0007669"/>
    <property type="project" value="UniProtKB-UniRule"/>
</dbReference>
<comment type="caution">
    <text evidence="5">The sequence shown here is derived from an EMBL/GenBank/DDBJ whole genome shotgun (WGS) entry which is preliminary data.</text>
</comment>
<dbReference type="InterPro" id="IPR000688">
    <property type="entry name" value="HypA/HybF"/>
</dbReference>
<dbReference type="PANTHER" id="PTHR34535">
    <property type="entry name" value="HYDROGENASE MATURATION FACTOR HYPA"/>
    <property type="match status" value="1"/>
</dbReference>
<dbReference type="Pfam" id="PF01155">
    <property type="entry name" value="HypA"/>
    <property type="match status" value="1"/>
</dbReference>
<keyword evidence="6" id="KW-1185">Reference proteome</keyword>